<reference evidence="1" key="1">
    <citation type="submission" date="2021-05" db="EMBL/GenBank/DDBJ databases">
        <authorList>
            <person name="Pan Q."/>
            <person name="Jouanno E."/>
            <person name="Zahm M."/>
            <person name="Klopp C."/>
            <person name="Cabau C."/>
            <person name="Louis A."/>
            <person name="Berthelot C."/>
            <person name="Parey E."/>
            <person name="Roest Crollius H."/>
            <person name="Montfort J."/>
            <person name="Robinson-Rechavi M."/>
            <person name="Bouchez O."/>
            <person name="Lampietro C."/>
            <person name="Lopez Roques C."/>
            <person name="Donnadieu C."/>
            <person name="Postlethwait J."/>
            <person name="Bobe J."/>
            <person name="Dillon D."/>
            <person name="Chandos A."/>
            <person name="von Hippel F."/>
            <person name="Guiguen Y."/>
        </authorList>
    </citation>
    <scope>NUCLEOTIDE SEQUENCE</scope>
    <source>
        <strain evidence="1">YG-Jan2019</strain>
    </source>
</reference>
<evidence type="ECO:0000313" key="1">
    <source>
        <dbReference type="EMBL" id="KAJ7994740.1"/>
    </source>
</evidence>
<evidence type="ECO:0000313" key="2">
    <source>
        <dbReference type="Proteomes" id="UP001157502"/>
    </source>
</evidence>
<dbReference type="EMBL" id="CM055749">
    <property type="protein sequence ID" value="KAJ7994740.1"/>
    <property type="molecule type" value="Genomic_DNA"/>
</dbReference>
<feature type="non-terminal residue" evidence="1">
    <location>
        <position position="1"/>
    </location>
</feature>
<dbReference type="Proteomes" id="UP001157502">
    <property type="component" value="Chromosome 22"/>
</dbReference>
<protein>
    <submittedName>
        <fullName evidence="1">Uncharacterized protein</fullName>
    </submittedName>
</protein>
<organism evidence="1 2">
    <name type="scientific">Dallia pectoralis</name>
    <name type="common">Alaska blackfish</name>
    <dbReference type="NCBI Taxonomy" id="75939"/>
    <lineage>
        <taxon>Eukaryota</taxon>
        <taxon>Metazoa</taxon>
        <taxon>Chordata</taxon>
        <taxon>Craniata</taxon>
        <taxon>Vertebrata</taxon>
        <taxon>Euteleostomi</taxon>
        <taxon>Actinopterygii</taxon>
        <taxon>Neopterygii</taxon>
        <taxon>Teleostei</taxon>
        <taxon>Protacanthopterygii</taxon>
        <taxon>Esociformes</taxon>
        <taxon>Umbridae</taxon>
        <taxon>Dallia</taxon>
    </lineage>
</organism>
<name>A0ACC2FU13_DALPE</name>
<accession>A0ACC2FU13</accession>
<gene>
    <name evidence="1" type="ORF">DPEC_G00252610</name>
</gene>
<keyword evidence="2" id="KW-1185">Reference proteome</keyword>
<proteinExistence type="predicted"/>
<comment type="caution">
    <text evidence="1">The sequence shown here is derived from an EMBL/GenBank/DDBJ whole genome shotgun (WGS) entry which is preliminary data.</text>
</comment>
<sequence>DVESEAVRERELSVESGETVTQSNSLSAAVTDCPQNSSCTDDRLQTGANSALHLCSRSKKRALKRQARVEQLTPEDLHDPWVRISDSPPGPGDPQHNLSSNHLSPHRIHTHSHYVSTHTPLQPNTHRNDTHITVAMSEPRDFGELAEHNGTTVLSDQTAHSTPPSLTSTPSSGPDSPGVKKGPPVAPKPAWTRQSLRSIRNGRSQPEHTKPLDKRGAGTNFGVSLRSTSTTQSLKQKIHSFETFSGSEGQEKFAHSRRPVAPSTSLPLKDRVKSNPFISEHNGMVQPDTSKEAKGTSPIPDKEKNMGFLSSAPVASPLSTRPSSTTHPSQSTWASPPPTDDLGSECQAQVKETTDPKTDNCDSKSPEDTAEPIVPEASLPETESETKPLDEPVETSVYLSSPLPGMSSPPESTENRDEDVTYTPARGEQTSQEMPSLTPSSSSFLDESTSARGLEGESLGKILSFSNQVSHALMRSLHSLVPPTPCHVVLRNPGSGPSHGPSPAHSTEEPDRTGNSSHSANSESNENSFSVSLAELRECTIERGEEGGNTGQHPSPSASAQSVISAIPSQEIHDMIQEVKALDEETLKQFEDIHVVILHKDEGAGLGFSIAGGIDLETKATTVHRVFPHGLAAQEGTVGKGDEVLSINGQTLKGVTHADATAALRQARNMRLAVVVVSKGREEKGGAGGGADDSSINSSIVDLNPTVEDGGSFLTLELEIGGGGVGFSLEGGKGSINGDKPLVVNRIFKGGAAEQSGLQSGDELLQVQSTSLQELSRFEAWNIVKALPEGHVTLLIRRRRCDKAEGSV</sequence>